<accession>A0AC35ER69</accession>
<reference evidence="2" key="1">
    <citation type="submission" date="2022-11" db="UniProtKB">
        <authorList>
            <consortium name="WormBaseParasite"/>
        </authorList>
    </citation>
    <scope>IDENTIFICATION</scope>
</reference>
<proteinExistence type="predicted"/>
<evidence type="ECO:0000313" key="2">
    <source>
        <dbReference type="WBParaSite" id="PS1159_v2.g10131.t1"/>
    </source>
</evidence>
<protein>
    <submittedName>
        <fullName evidence="2">Uncharacterized protein</fullName>
    </submittedName>
</protein>
<sequence length="77" mass="8564">MKQLMKKSSTNVICCKHGRPCVIGRRSQIAAAKAKEKYNNPPGYEIVKISKLDNPPTSFSHRRSPPLASNNIDSPKE</sequence>
<organism evidence="1 2">
    <name type="scientific">Panagrolaimus sp. PS1159</name>
    <dbReference type="NCBI Taxonomy" id="55785"/>
    <lineage>
        <taxon>Eukaryota</taxon>
        <taxon>Metazoa</taxon>
        <taxon>Ecdysozoa</taxon>
        <taxon>Nematoda</taxon>
        <taxon>Chromadorea</taxon>
        <taxon>Rhabditida</taxon>
        <taxon>Tylenchina</taxon>
        <taxon>Panagrolaimomorpha</taxon>
        <taxon>Panagrolaimoidea</taxon>
        <taxon>Panagrolaimidae</taxon>
        <taxon>Panagrolaimus</taxon>
    </lineage>
</organism>
<dbReference type="Proteomes" id="UP000887580">
    <property type="component" value="Unplaced"/>
</dbReference>
<evidence type="ECO:0000313" key="1">
    <source>
        <dbReference type="Proteomes" id="UP000887580"/>
    </source>
</evidence>
<dbReference type="WBParaSite" id="PS1159_v2.g10131.t1">
    <property type="protein sequence ID" value="PS1159_v2.g10131.t1"/>
    <property type="gene ID" value="PS1159_v2.g10131"/>
</dbReference>
<name>A0AC35ER69_9BILA</name>